<dbReference type="Gene3D" id="3.10.450.50">
    <property type="match status" value="1"/>
</dbReference>
<dbReference type="InterPro" id="IPR037401">
    <property type="entry name" value="SnoaL-like"/>
</dbReference>
<evidence type="ECO:0000313" key="2">
    <source>
        <dbReference type="EMBL" id="MBP2450416.1"/>
    </source>
</evidence>
<name>A0ABS4ZMH6_9MYCO</name>
<protein>
    <recommendedName>
        <fullName evidence="1">SnoaL-like domain-containing protein</fullName>
    </recommendedName>
</protein>
<organism evidence="2 3">
    <name type="scientific">Mycolicibacterium lutetiense</name>
    <dbReference type="NCBI Taxonomy" id="1641992"/>
    <lineage>
        <taxon>Bacteria</taxon>
        <taxon>Bacillati</taxon>
        <taxon>Actinomycetota</taxon>
        <taxon>Actinomycetes</taxon>
        <taxon>Mycobacteriales</taxon>
        <taxon>Mycobacteriaceae</taxon>
        <taxon>Mycolicibacterium</taxon>
    </lineage>
</organism>
<gene>
    <name evidence="2" type="ORF">JOF57_000301</name>
</gene>
<dbReference type="EMBL" id="JAGIOP010000001">
    <property type="protein sequence ID" value="MBP2450416.1"/>
    <property type="molecule type" value="Genomic_DNA"/>
</dbReference>
<dbReference type="RefSeq" id="WP_209912964.1">
    <property type="nucleotide sequence ID" value="NZ_JAGIOP010000001.1"/>
</dbReference>
<dbReference type="Pfam" id="PF13577">
    <property type="entry name" value="SnoaL_4"/>
    <property type="match status" value="1"/>
</dbReference>
<dbReference type="InterPro" id="IPR032710">
    <property type="entry name" value="NTF2-like_dom_sf"/>
</dbReference>
<sequence length="187" mass="21173">MNPDTRELTELLDRDKIRSCLARLARGEDRRNAQLIIGSYWPRAVVDHGIVSGTFDEYLGWVVPGSPDIPVTQHVLGQSTIDLHLDSALVETHVLAYHRMVTGDDHSDTVIGGRYLDWFEKSANEWRISKRTMVYDWVQDLGASIDWRTGFMGMPLDAERYTGRAAGDPSEDFFGDSWSLTTQNGNR</sequence>
<evidence type="ECO:0000313" key="3">
    <source>
        <dbReference type="Proteomes" id="UP000694460"/>
    </source>
</evidence>
<proteinExistence type="predicted"/>
<dbReference type="SUPFAM" id="SSF54427">
    <property type="entry name" value="NTF2-like"/>
    <property type="match status" value="1"/>
</dbReference>
<dbReference type="Proteomes" id="UP000694460">
    <property type="component" value="Unassembled WGS sequence"/>
</dbReference>
<feature type="domain" description="SnoaL-like" evidence="1">
    <location>
        <begin position="10"/>
        <end position="132"/>
    </location>
</feature>
<evidence type="ECO:0000259" key="1">
    <source>
        <dbReference type="Pfam" id="PF13577"/>
    </source>
</evidence>
<accession>A0ABS4ZMH6</accession>
<comment type="caution">
    <text evidence="2">The sequence shown here is derived from an EMBL/GenBank/DDBJ whole genome shotgun (WGS) entry which is preliminary data.</text>
</comment>
<keyword evidence="3" id="KW-1185">Reference proteome</keyword>
<reference evidence="2 3" key="1">
    <citation type="submission" date="2021-03" db="EMBL/GenBank/DDBJ databases">
        <title>Sequencing the genomes of 1000 actinobacteria strains.</title>
        <authorList>
            <person name="Klenk H.-P."/>
        </authorList>
    </citation>
    <scope>NUCLEOTIDE SEQUENCE [LARGE SCALE GENOMIC DNA]</scope>
    <source>
        <strain evidence="2 3">DSM 46713</strain>
    </source>
</reference>